<protein>
    <recommendedName>
        <fullName evidence="4">Transcriptional regulator, TetR family</fullName>
    </recommendedName>
</protein>
<dbReference type="HOGENOM" id="CLU_085682_1_0_5"/>
<dbReference type="Gene3D" id="1.10.357.10">
    <property type="entry name" value="Tetracycline Repressor, domain 2"/>
    <property type="match status" value="1"/>
</dbReference>
<feature type="region of interest" description="Disordered" evidence="1">
    <location>
        <begin position="1"/>
        <end position="22"/>
    </location>
</feature>
<comment type="caution">
    <text evidence="2">The sequence shown here is derived from an EMBL/GenBank/DDBJ whole genome shotgun (WGS) entry which is preliminary data.</text>
</comment>
<accession>D5RP90</accession>
<dbReference type="SUPFAM" id="SSF46689">
    <property type="entry name" value="Homeodomain-like"/>
    <property type="match status" value="1"/>
</dbReference>
<reference evidence="2 3" key="1">
    <citation type="submission" date="2010-04" db="EMBL/GenBank/DDBJ databases">
        <authorList>
            <person name="Qin X."/>
            <person name="Bachman B."/>
            <person name="Battles P."/>
            <person name="Bell A."/>
            <person name="Bess C."/>
            <person name="Bickham C."/>
            <person name="Chaboub L."/>
            <person name="Chen D."/>
            <person name="Coyle M."/>
            <person name="Deiros D.R."/>
            <person name="Dinh H."/>
            <person name="Forbes L."/>
            <person name="Fowler G."/>
            <person name="Francisco L."/>
            <person name="Fu Q."/>
            <person name="Gubbala S."/>
            <person name="Hale W."/>
            <person name="Han Y."/>
            <person name="Hemphill L."/>
            <person name="Highlander S.K."/>
            <person name="Hirani K."/>
            <person name="Hogues M."/>
            <person name="Jackson L."/>
            <person name="Jakkamsetti A."/>
            <person name="Javaid M."/>
            <person name="Jiang H."/>
            <person name="Korchina V."/>
            <person name="Kovar C."/>
            <person name="Lara F."/>
            <person name="Lee S."/>
            <person name="Mata R."/>
            <person name="Mathew T."/>
            <person name="Moen C."/>
            <person name="Morales K."/>
            <person name="Munidasa M."/>
            <person name="Nazareth L."/>
            <person name="Ngo R."/>
            <person name="Nguyen L."/>
            <person name="Okwuonu G."/>
            <person name="Ongeri F."/>
            <person name="Patil S."/>
            <person name="Petrosino J."/>
            <person name="Pham C."/>
            <person name="Pham P."/>
            <person name="Pu L.-L."/>
            <person name="Puazo M."/>
            <person name="Raj R."/>
            <person name="Reid J."/>
            <person name="Rouhana J."/>
            <person name="Saada N."/>
            <person name="Shang Y."/>
            <person name="Simmons D."/>
            <person name="Thornton R."/>
            <person name="Warren J."/>
            <person name="Weissenberger G."/>
            <person name="Zhang J."/>
            <person name="Zhang L."/>
            <person name="Zhou C."/>
            <person name="Zhu D."/>
            <person name="Muzny D."/>
            <person name="Worley K."/>
            <person name="Gibbs R."/>
        </authorList>
    </citation>
    <scope>NUCLEOTIDE SEQUENCE [LARGE SCALE GENOMIC DNA]</scope>
    <source>
        <strain evidence="2 3">ATCC 49957</strain>
    </source>
</reference>
<name>D5RP90_9PROT</name>
<dbReference type="Proteomes" id="UP000005324">
    <property type="component" value="Unassembled WGS sequence"/>
</dbReference>
<evidence type="ECO:0000313" key="2">
    <source>
        <dbReference type="EMBL" id="EFH10887.1"/>
    </source>
</evidence>
<organism evidence="2 3">
    <name type="scientific">Pseudoroseomonas cervicalis ATCC 49957</name>
    <dbReference type="NCBI Taxonomy" id="525371"/>
    <lineage>
        <taxon>Bacteria</taxon>
        <taxon>Pseudomonadati</taxon>
        <taxon>Pseudomonadota</taxon>
        <taxon>Alphaproteobacteria</taxon>
        <taxon>Acetobacterales</taxon>
        <taxon>Roseomonadaceae</taxon>
        <taxon>Roseomonas</taxon>
    </lineage>
</organism>
<dbReference type="EMBL" id="ADVL01000620">
    <property type="protein sequence ID" value="EFH10887.1"/>
    <property type="molecule type" value="Genomic_DNA"/>
</dbReference>
<dbReference type="InterPro" id="IPR009057">
    <property type="entry name" value="Homeodomain-like_sf"/>
</dbReference>
<evidence type="ECO:0000313" key="3">
    <source>
        <dbReference type="Proteomes" id="UP000005324"/>
    </source>
</evidence>
<proteinExistence type="predicted"/>
<evidence type="ECO:0008006" key="4">
    <source>
        <dbReference type="Google" id="ProtNLM"/>
    </source>
</evidence>
<evidence type="ECO:0000256" key="1">
    <source>
        <dbReference type="SAM" id="MobiDB-lite"/>
    </source>
</evidence>
<sequence>MVELGDAHHSWGMSDSTTPPAPDDTALMDALWSLVAERGWNGFTLPELAERAGIGLPELRALAPVKFALLCRHARLVDQAVAADAGLNPGGSPRDRIFDALMRRIDALQPHRDGLIRFGRDMRRDPLLSLALAPVLAASMSWMLEAARISACGPAGMLRVKGLSAVWIATLRAWEQDESMDLGPTMAALDRALDKAERVARMIRLDGGEAAPPQPPAAAPANVT</sequence>
<dbReference type="AlphaFoldDB" id="D5RP90"/>
<keyword evidence="3" id="KW-1185">Reference proteome</keyword>
<gene>
    <name evidence="2" type="ORF">HMPREF0731_2901</name>
</gene>